<dbReference type="HOGENOM" id="CLU_1009716_0_0_1"/>
<accession>D8RRR3</accession>
<dbReference type="Gramene" id="EFJ25287">
    <property type="protein sequence ID" value="EFJ25287"/>
    <property type="gene ID" value="SELMODRAFT_414131"/>
</dbReference>
<dbReference type="KEGG" id="smo:SELMODRAFT_414131"/>
<dbReference type="Proteomes" id="UP000001514">
    <property type="component" value="Unassembled WGS sequence"/>
</dbReference>
<feature type="chain" id="PRO_5003122058" evidence="1">
    <location>
        <begin position="20"/>
        <end position="276"/>
    </location>
</feature>
<evidence type="ECO:0000313" key="2">
    <source>
        <dbReference type="EMBL" id="EFJ25287.1"/>
    </source>
</evidence>
<dbReference type="EMBL" id="GL377587">
    <property type="protein sequence ID" value="EFJ25287.1"/>
    <property type="molecule type" value="Genomic_DNA"/>
</dbReference>
<feature type="signal peptide" evidence="1">
    <location>
        <begin position="1"/>
        <end position="19"/>
    </location>
</feature>
<keyword evidence="3" id="KW-1185">Reference proteome</keyword>
<evidence type="ECO:0000313" key="3">
    <source>
        <dbReference type="Proteomes" id="UP000001514"/>
    </source>
</evidence>
<reference evidence="2 3" key="1">
    <citation type="journal article" date="2011" name="Science">
        <title>The Selaginella genome identifies genetic changes associated with the evolution of vascular plants.</title>
        <authorList>
            <person name="Banks J.A."/>
            <person name="Nishiyama T."/>
            <person name="Hasebe M."/>
            <person name="Bowman J.L."/>
            <person name="Gribskov M."/>
            <person name="dePamphilis C."/>
            <person name="Albert V.A."/>
            <person name="Aono N."/>
            <person name="Aoyama T."/>
            <person name="Ambrose B.A."/>
            <person name="Ashton N.W."/>
            <person name="Axtell M.J."/>
            <person name="Barker E."/>
            <person name="Barker M.S."/>
            <person name="Bennetzen J.L."/>
            <person name="Bonawitz N.D."/>
            <person name="Chapple C."/>
            <person name="Cheng C."/>
            <person name="Correa L.G."/>
            <person name="Dacre M."/>
            <person name="DeBarry J."/>
            <person name="Dreyer I."/>
            <person name="Elias M."/>
            <person name="Engstrom E.M."/>
            <person name="Estelle M."/>
            <person name="Feng L."/>
            <person name="Finet C."/>
            <person name="Floyd S.K."/>
            <person name="Frommer W.B."/>
            <person name="Fujita T."/>
            <person name="Gramzow L."/>
            <person name="Gutensohn M."/>
            <person name="Harholt J."/>
            <person name="Hattori M."/>
            <person name="Heyl A."/>
            <person name="Hirai T."/>
            <person name="Hiwatashi Y."/>
            <person name="Ishikawa M."/>
            <person name="Iwata M."/>
            <person name="Karol K.G."/>
            <person name="Koehler B."/>
            <person name="Kolukisaoglu U."/>
            <person name="Kubo M."/>
            <person name="Kurata T."/>
            <person name="Lalonde S."/>
            <person name="Li K."/>
            <person name="Li Y."/>
            <person name="Litt A."/>
            <person name="Lyons E."/>
            <person name="Manning G."/>
            <person name="Maruyama T."/>
            <person name="Michael T.P."/>
            <person name="Mikami K."/>
            <person name="Miyazaki S."/>
            <person name="Morinaga S."/>
            <person name="Murata T."/>
            <person name="Mueller-Roeber B."/>
            <person name="Nelson D.R."/>
            <person name="Obara M."/>
            <person name="Oguri Y."/>
            <person name="Olmstead R.G."/>
            <person name="Onodera N."/>
            <person name="Petersen B.L."/>
            <person name="Pils B."/>
            <person name="Prigge M."/>
            <person name="Rensing S.A."/>
            <person name="Riano-Pachon D.M."/>
            <person name="Roberts A.W."/>
            <person name="Sato Y."/>
            <person name="Scheller H.V."/>
            <person name="Schulz B."/>
            <person name="Schulz C."/>
            <person name="Shakirov E.V."/>
            <person name="Shibagaki N."/>
            <person name="Shinohara N."/>
            <person name="Shippen D.E."/>
            <person name="Soerensen I."/>
            <person name="Sotooka R."/>
            <person name="Sugimoto N."/>
            <person name="Sugita M."/>
            <person name="Sumikawa N."/>
            <person name="Tanurdzic M."/>
            <person name="Theissen G."/>
            <person name="Ulvskov P."/>
            <person name="Wakazuki S."/>
            <person name="Weng J.K."/>
            <person name="Willats W.W."/>
            <person name="Wipf D."/>
            <person name="Wolf P.G."/>
            <person name="Yang L."/>
            <person name="Zimmer A.D."/>
            <person name="Zhu Q."/>
            <person name="Mitros T."/>
            <person name="Hellsten U."/>
            <person name="Loque D."/>
            <person name="Otillar R."/>
            <person name="Salamov A."/>
            <person name="Schmutz J."/>
            <person name="Shapiro H."/>
            <person name="Lindquist E."/>
            <person name="Lucas S."/>
            <person name="Rokhsar D."/>
            <person name="Grigoriev I.V."/>
        </authorList>
    </citation>
    <scope>NUCLEOTIDE SEQUENCE [LARGE SCALE GENOMIC DNA]</scope>
</reference>
<proteinExistence type="predicted"/>
<dbReference type="InParanoid" id="D8RRR3"/>
<name>D8RRR3_SELML</name>
<sequence>MKFLLVMLEAMMSITMMWMLRWTLKSGGGGVVPSVVEAGRSKIDEPVEERLLRGCSAPTAPRASGARGASGGEGLCMHDSDTILNDRVRDTIIQTQEWTVRSAYDLNMAIYSSFVEVGFGSTTVTLVEPMTREYTMKLNMACHKINMLNQFAFQAYTLVHDIEHLRFIGMLSLEKVQTFSCLGKGTDKAPEELIYNISKSKMSFAEQSVCLELLNTWLQNNEKRCEIRMEKVMKEKAYIFQSIADELGNGWLPRGGTSSVEFKNQPRQPFLARRMV</sequence>
<protein>
    <submittedName>
        <fullName evidence="2">Uncharacterized protein</fullName>
    </submittedName>
</protein>
<dbReference type="AlphaFoldDB" id="D8RRR3"/>
<keyword evidence="1" id="KW-0732">Signal</keyword>
<evidence type="ECO:0000256" key="1">
    <source>
        <dbReference type="SAM" id="SignalP"/>
    </source>
</evidence>
<gene>
    <name evidence="2" type="ORF">SELMODRAFT_414131</name>
</gene>
<organism evidence="3">
    <name type="scientific">Selaginella moellendorffii</name>
    <name type="common">Spikemoss</name>
    <dbReference type="NCBI Taxonomy" id="88036"/>
    <lineage>
        <taxon>Eukaryota</taxon>
        <taxon>Viridiplantae</taxon>
        <taxon>Streptophyta</taxon>
        <taxon>Embryophyta</taxon>
        <taxon>Tracheophyta</taxon>
        <taxon>Lycopodiopsida</taxon>
        <taxon>Selaginellales</taxon>
        <taxon>Selaginellaceae</taxon>
        <taxon>Selaginella</taxon>
    </lineage>
</organism>